<feature type="compositionally biased region" description="Gly residues" evidence="1">
    <location>
        <begin position="155"/>
        <end position="167"/>
    </location>
</feature>
<sequence>DLAGPGRAPCVGDLADVCRAERGHPAGRAGRRLAGSAAGLAGDVLGGCGCRRAGHGRGGAVGAGERRRGRTGVVAPGSGGAGARAGAAGAGDHGGGLCRRIRGIHLYPAVAGGRERFCADGGVAGVAGLRRRHDRGQSAGRASGRPAPHRRVAGQPGGIGGGAGRDGPGPAQQDRDGGVRRAAGRGRLRHRGAAAVARARACTRCRPEPGLQSQYRRVQSGQCAGRLAGRCGDRHACRPGRHAVGCRAVERARPGHRVVERATATPACRRAGRVCAGGL</sequence>
<organism evidence="2 3">
    <name type="scientific">Xanthomonas arboricola pv. pruni MAFF 301420</name>
    <dbReference type="NCBI Taxonomy" id="1418095"/>
    <lineage>
        <taxon>Bacteria</taxon>
        <taxon>Pseudomonadati</taxon>
        <taxon>Pseudomonadota</taxon>
        <taxon>Gammaproteobacteria</taxon>
        <taxon>Lysobacterales</taxon>
        <taxon>Lysobacteraceae</taxon>
        <taxon>Xanthomonas</taxon>
    </lineage>
</organism>
<protein>
    <submittedName>
        <fullName evidence="2">Uncharacterized protein</fullName>
    </submittedName>
</protein>
<accession>W4SDE9</accession>
<dbReference type="Proteomes" id="UP000019084">
    <property type="component" value="Unassembled WGS sequence"/>
</dbReference>
<evidence type="ECO:0000313" key="2">
    <source>
        <dbReference type="EMBL" id="GAE54233.1"/>
    </source>
</evidence>
<feature type="region of interest" description="Disordered" evidence="1">
    <location>
        <begin position="129"/>
        <end position="190"/>
    </location>
</feature>
<feature type="region of interest" description="Disordered" evidence="1">
    <location>
        <begin position="59"/>
        <end position="86"/>
    </location>
</feature>
<evidence type="ECO:0000256" key="1">
    <source>
        <dbReference type="SAM" id="MobiDB-lite"/>
    </source>
</evidence>
<reference evidence="2 3" key="1">
    <citation type="submission" date="2014-01" db="EMBL/GenBank/DDBJ databases">
        <title>Genome sequence and analysis of Xanthomonas arboricola pv. pruni.</title>
        <authorList>
            <person name="Fujikawa T."/>
            <person name="Nakazono-Nagaoka E."/>
        </authorList>
    </citation>
    <scope>NUCLEOTIDE SEQUENCE [LARGE SCALE GENOMIC DNA]</scope>
    <source>
        <strain evidence="3">MAFF 301420</strain>
    </source>
</reference>
<dbReference type="EMBL" id="BAVC01000053">
    <property type="protein sequence ID" value="GAE54233.1"/>
    <property type="molecule type" value="Genomic_DNA"/>
</dbReference>
<comment type="caution">
    <text evidence="2">The sequence shown here is derived from an EMBL/GenBank/DDBJ whole genome shotgun (WGS) entry which is preliminary data.</text>
</comment>
<name>W4SDE9_9XANT</name>
<proteinExistence type="predicted"/>
<gene>
    <name evidence="2" type="ORF">XPR_0868</name>
</gene>
<feature type="compositionally biased region" description="Gly residues" evidence="1">
    <location>
        <begin position="77"/>
        <end position="86"/>
    </location>
</feature>
<feature type="non-terminal residue" evidence="2">
    <location>
        <position position="279"/>
    </location>
</feature>
<dbReference type="AlphaFoldDB" id="W4SDE9"/>
<feature type="non-terminal residue" evidence="2">
    <location>
        <position position="1"/>
    </location>
</feature>
<evidence type="ECO:0000313" key="3">
    <source>
        <dbReference type="Proteomes" id="UP000019084"/>
    </source>
</evidence>